<evidence type="ECO:0000259" key="7">
    <source>
        <dbReference type="Pfam" id="PF12832"/>
    </source>
</evidence>
<evidence type="ECO:0000256" key="2">
    <source>
        <dbReference type="ARBA" id="ARBA00005241"/>
    </source>
</evidence>
<protein>
    <submittedName>
        <fullName evidence="8">Major facilitator superfamily domain-containing protein</fullName>
    </submittedName>
</protein>
<organism evidence="8 9">
    <name type="scientific">Glomus cerebriforme</name>
    <dbReference type="NCBI Taxonomy" id="658196"/>
    <lineage>
        <taxon>Eukaryota</taxon>
        <taxon>Fungi</taxon>
        <taxon>Fungi incertae sedis</taxon>
        <taxon>Mucoromycota</taxon>
        <taxon>Glomeromycotina</taxon>
        <taxon>Glomeromycetes</taxon>
        <taxon>Glomerales</taxon>
        <taxon>Glomeraceae</taxon>
        <taxon>Glomus</taxon>
    </lineage>
</organism>
<dbReference type="GO" id="GO:0016020">
    <property type="term" value="C:membrane"/>
    <property type="evidence" value="ECO:0007669"/>
    <property type="project" value="UniProtKB-SubCell"/>
</dbReference>
<evidence type="ECO:0000256" key="4">
    <source>
        <dbReference type="ARBA" id="ARBA00022989"/>
    </source>
</evidence>
<feature type="transmembrane region" description="Helical" evidence="6">
    <location>
        <begin position="135"/>
        <end position="153"/>
    </location>
</feature>
<feature type="transmembrane region" description="Helical" evidence="6">
    <location>
        <begin position="38"/>
        <end position="59"/>
    </location>
</feature>
<reference evidence="8 9" key="1">
    <citation type="submission" date="2018-06" db="EMBL/GenBank/DDBJ databases">
        <title>Comparative genomics reveals the genomic features of Rhizophagus irregularis, R. cerebriforme, R. diaphanum and Gigaspora rosea, and their symbiotic lifestyle signature.</title>
        <authorList>
            <person name="Morin E."/>
            <person name="San Clemente H."/>
            <person name="Chen E.C.H."/>
            <person name="De La Providencia I."/>
            <person name="Hainaut M."/>
            <person name="Kuo A."/>
            <person name="Kohler A."/>
            <person name="Murat C."/>
            <person name="Tang N."/>
            <person name="Roy S."/>
            <person name="Loubradou J."/>
            <person name="Henrissat B."/>
            <person name="Grigoriev I.V."/>
            <person name="Corradi N."/>
            <person name="Roux C."/>
            <person name="Martin F.M."/>
        </authorList>
    </citation>
    <scope>NUCLEOTIDE SEQUENCE [LARGE SCALE GENOMIC DNA]</scope>
    <source>
        <strain evidence="8 9">DAOM 227022</strain>
    </source>
</reference>
<feature type="transmembrane region" description="Helical" evidence="6">
    <location>
        <begin position="246"/>
        <end position="269"/>
    </location>
</feature>
<feature type="transmembrane region" description="Helical" evidence="6">
    <location>
        <begin position="68"/>
        <end position="87"/>
    </location>
</feature>
<evidence type="ECO:0000313" key="8">
    <source>
        <dbReference type="EMBL" id="RIA80471.1"/>
    </source>
</evidence>
<evidence type="ECO:0000313" key="9">
    <source>
        <dbReference type="Proteomes" id="UP000265703"/>
    </source>
</evidence>
<feature type="domain" description="Major facilitator superfamily associated" evidence="7">
    <location>
        <begin position="3"/>
        <end position="350"/>
    </location>
</feature>
<gene>
    <name evidence="8" type="ORF">C1645_792487</name>
</gene>
<comment type="similarity">
    <text evidence="2">Belongs to the major facilitator superfamily. MFSD6 family.</text>
</comment>
<evidence type="ECO:0000256" key="6">
    <source>
        <dbReference type="SAM" id="Phobius"/>
    </source>
</evidence>
<comment type="subcellular location">
    <subcellularLocation>
        <location evidence="1">Membrane</location>
        <topology evidence="1">Multi-pass membrane protein</topology>
    </subcellularLocation>
</comment>
<dbReference type="OrthoDB" id="515887at2759"/>
<evidence type="ECO:0000256" key="3">
    <source>
        <dbReference type="ARBA" id="ARBA00022692"/>
    </source>
</evidence>
<evidence type="ECO:0000256" key="5">
    <source>
        <dbReference type="ARBA" id="ARBA00023136"/>
    </source>
</evidence>
<sequence length="355" mass="39819">MRLRIKFLYIFFFAAVCSVFPYMPLFLSKALLIKKEQIGFLLSITPFVEFFSAAIWTFFADKFNAHRFVLLICIVFAASITSSIPLFGKVVGFEGLLFLFFFYALFNGGISPLVDNFTIGTLKKEGKQAEYGRQRLWGTLSCGVAASFSGLLIDLTDIHMIFISYLCMMGGLTGLIISTSTDDFNACRKDIKLLSSDNLELDSIVNDDNTDVLMNSANIEESNTKKSNKDISFSNLLLRLLEDPRFLFFLFITLLVTIVKAVSAMYLLLYLSETFDASGTIMGFTVISGISLEIVCLNYTKKLMEFFGPRNMMIAGQLALIIRTGLYGFLGNNMKSWMALPIESVIISFSFIGFF</sequence>
<keyword evidence="9" id="KW-1185">Reference proteome</keyword>
<feature type="transmembrane region" description="Helical" evidence="6">
    <location>
        <begin position="336"/>
        <end position="354"/>
    </location>
</feature>
<keyword evidence="4 6" id="KW-1133">Transmembrane helix</keyword>
<name>A0A397SCL4_9GLOM</name>
<feature type="transmembrane region" description="Helical" evidence="6">
    <location>
        <begin position="93"/>
        <end position="114"/>
    </location>
</feature>
<dbReference type="InterPro" id="IPR036259">
    <property type="entry name" value="MFS_trans_sf"/>
</dbReference>
<feature type="transmembrane region" description="Helical" evidence="6">
    <location>
        <begin position="312"/>
        <end position="330"/>
    </location>
</feature>
<dbReference type="SUPFAM" id="SSF103473">
    <property type="entry name" value="MFS general substrate transporter"/>
    <property type="match status" value="1"/>
</dbReference>
<dbReference type="PANTHER" id="PTHR16172">
    <property type="entry name" value="MAJOR FACILITATOR SUPERFAMILY DOMAIN-CONTAINING PROTEIN 6-LIKE"/>
    <property type="match status" value="1"/>
</dbReference>
<dbReference type="Gene3D" id="1.20.1250.20">
    <property type="entry name" value="MFS general substrate transporter like domains"/>
    <property type="match status" value="2"/>
</dbReference>
<dbReference type="Proteomes" id="UP000265703">
    <property type="component" value="Unassembled WGS sequence"/>
</dbReference>
<feature type="transmembrane region" description="Helical" evidence="6">
    <location>
        <begin position="159"/>
        <end position="179"/>
    </location>
</feature>
<accession>A0A397SCL4</accession>
<dbReference type="AlphaFoldDB" id="A0A397SCL4"/>
<keyword evidence="5 6" id="KW-0472">Membrane</keyword>
<dbReference type="PANTHER" id="PTHR16172:SF41">
    <property type="entry name" value="MAJOR FACILITATOR SUPERFAMILY DOMAIN-CONTAINING PROTEIN 6-LIKE"/>
    <property type="match status" value="1"/>
</dbReference>
<keyword evidence="3 6" id="KW-0812">Transmembrane</keyword>
<feature type="transmembrane region" description="Helical" evidence="6">
    <location>
        <begin position="281"/>
        <end position="300"/>
    </location>
</feature>
<dbReference type="EMBL" id="QKYT01000961">
    <property type="protein sequence ID" value="RIA80471.1"/>
    <property type="molecule type" value="Genomic_DNA"/>
</dbReference>
<dbReference type="InterPro" id="IPR051717">
    <property type="entry name" value="MFS_MFSD6"/>
</dbReference>
<feature type="transmembrane region" description="Helical" evidence="6">
    <location>
        <begin position="7"/>
        <end position="26"/>
    </location>
</feature>
<comment type="caution">
    <text evidence="8">The sequence shown here is derived from an EMBL/GenBank/DDBJ whole genome shotgun (WGS) entry which is preliminary data.</text>
</comment>
<dbReference type="InterPro" id="IPR024989">
    <property type="entry name" value="MFS_assoc_dom"/>
</dbReference>
<dbReference type="Pfam" id="PF12832">
    <property type="entry name" value="MFS_1_like"/>
    <property type="match status" value="1"/>
</dbReference>
<evidence type="ECO:0000256" key="1">
    <source>
        <dbReference type="ARBA" id="ARBA00004141"/>
    </source>
</evidence>
<proteinExistence type="inferred from homology"/>